<feature type="compositionally biased region" description="Polar residues" evidence="1">
    <location>
        <begin position="43"/>
        <end position="88"/>
    </location>
</feature>
<evidence type="ECO:0000313" key="2">
    <source>
        <dbReference type="EMBL" id="KRX03217.1"/>
    </source>
</evidence>
<protein>
    <submittedName>
        <fullName evidence="2">Uncharacterized protein</fullName>
    </submittedName>
</protein>
<feature type="compositionally biased region" description="Polar residues" evidence="1">
    <location>
        <begin position="303"/>
        <end position="326"/>
    </location>
</feature>
<feature type="compositionally biased region" description="Low complexity" evidence="1">
    <location>
        <begin position="174"/>
        <end position="187"/>
    </location>
</feature>
<name>A0A0V0QMD4_PSEPJ</name>
<feature type="region of interest" description="Disordered" evidence="1">
    <location>
        <begin position="39"/>
        <end position="126"/>
    </location>
</feature>
<proteinExistence type="predicted"/>
<gene>
    <name evidence="2" type="ORF">PPERSA_07045</name>
</gene>
<keyword evidence="3" id="KW-1185">Reference proteome</keyword>
<reference evidence="2 3" key="1">
    <citation type="journal article" date="2015" name="Sci. Rep.">
        <title>Genome of the facultative scuticociliatosis pathogen Pseudocohnilembus persalinus provides insight into its virulence through horizontal gene transfer.</title>
        <authorList>
            <person name="Xiong J."/>
            <person name="Wang G."/>
            <person name="Cheng J."/>
            <person name="Tian M."/>
            <person name="Pan X."/>
            <person name="Warren A."/>
            <person name="Jiang C."/>
            <person name="Yuan D."/>
            <person name="Miao W."/>
        </authorList>
    </citation>
    <scope>NUCLEOTIDE SEQUENCE [LARGE SCALE GENOMIC DNA]</scope>
    <source>
        <strain evidence="2">36N120E</strain>
    </source>
</reference>
<organism evidence="2 3">
    <name type="scientific">Pseudocohnilembus persalinus</name>
    <name type="common">Ciliate</name>
    <dbReference type="NCBI Taxonomy" id="266149"/>
    <lineage>
        <taxon>Eukaryota</taxon>
        <taxon>Sar</taxon>
        <taxon>Alveolata</taxon>
        <taxon>Ciliophora</taxon>
        <taxon>Intramacronucleata</taxon>
        <taxon>Oligohymenophorea</taxon>
        <taxon>Scuticociliatia</taxon>
        <taxon>Philasterida</taxon>
        <taxon>Pseudocohnilembidae</taxon>
        <taxon>Pseudocohnilembus</taxon>
    </lineage>
</organism>
<dbReference type="EMBL" id="LDAU01000142">
    <property type="protein sequence ID" value="KRX03217.1"/>
    <property type="molecule type" value="Genomic_DNA"/>
</dbReference>
<dbReference type="InParanoid" id="A0A0V0QMD4"/>
<feature type="compositionally biased region" description="Basic and acidic residues" evidence="1">
    <location>
        <begin position="348"/>
        <end position="369"/>
    </location>
</feature>
<comment type="caution">
    <text evidence="2">The sequence shown here is derived from an EMBL/GenBank/DDBJ whole genome shotgun (WGS) entry which is preliminary data.</text>
</comment>
<sequence length="395" mass="47141">MLHTSKFIQYLIQQFPENIQNEILKPAIAQNFVDQQQKKVSKTENSTGKKQSTSYSANSNQKQGKQTSKFTTNNENINPNKKYSQENRNIAHRPPTEWRAGDQNIFNRENSSKNRQKQIESQKAQNLKNQIYPNWYQDMQKRTGPQIPKKITPKITETLPPKSRSNNQFPKKTLNPQQIQQNQSSLQVKKRSISGKRSVNQFRHHLDDSEIKNALHDPEELENPQHFARRIEQTHYNDQDQNQYQQHLIWQQQQHQKQLQQSSIQYKIPFKDLNDYQKMENLQKYTEKLQKMESESYKRQNRNMRSSSYNESVSKSHNNFIRNSNFKKAAGRRRSETNQSIPSYLKNVESKIKNQVERDRQKSFHEKQKQRQYQQLENQQYNQVFNGSNEQTQQL</sequence>
<feature type="region of interest" description="Disordered" evidence="1">
    <location>
        <begin position="144"/>
        <end position="196"/>
    </location>
</feature>
<feature type="region of interest" description="Disordered" evidence="1">
    <location>
        <begin position="291"/>
        <end position="372"/>
    </location>
</feature>
<dbReference type="Proteomes" id="UP000054937">
    <property type="component" value="Unassembled WGS sequence"/>
</dbReference>
<accession>A0A0V0QMD4</accession>
<evidence type="ECO:0000256" key="1">
    <source>
        <dbReference type="SAM" id="MobiDB-lite"/>
    </source>
</evidence>
<dbReference type="AlphaFoldDB" id="A0A0V0QMD4"/>
<evidence type="ECO:0000313" key="3">
    <source>
        <dbReference type="Proteomes" id="UP000054937"/>
    </source>
</evidence>